<proteinExistence type="inferred from homology"/>
<dbReference type="Gene3D" id="6.10.250.1050">
    <property type="match status" value="1"/>
</dbReference>
<feature type="region of interest" description="Disordered" evidence="2">
    <location>
        <begin position="1"/>
        <end position="100"/>
    </location>
</feature>
<feature type="compositionally biased region" description="Basic and acidic residues" evidence="2">
    <location>
        <begin position="13"/>
        <end position="26"/>
    </location>
</feature>
<comment type="caution">
    <text evidence="3">The sequence shown here is derived from an EMBL/GenBank/DDBJ whole genome shotgun (WGS) entry which is preliminary data.</text>
</comment>
<dbReference type="Proteomes" id="UP000242188">
    <property type="component" value="Unassembled WGS sequence"/>
</dbReference>
<comment type="similarity">
    <text evidence="1">Belongs to the protein phosphatase inhibitor 2 family.</text>
</comment>
<evidence type="ECO:0000256" key="2">
    <source>
        <dbReference type="SAM" id="MobiDB-lite"/>
    </source>
</evidence>
<sequence>MTWDEMNILATHHPADKDYGHMKIDEPLTPYSKYSDPEDEDGETQQRRSSISEKEIELNAETIASRLNEEGINPTVLSHPSIDEESSSDEELEETPEKKG</sequence>
<dbReference type="GO" id="GO:0009966">
    <property type="term" value="P:regulation of signal transduction"/>
    <property type="evidence" value="ECO:0007669"/>
    <property type="project" value="InterPro"/>
</dbReference>
<keyword evidence="4" id="KW-1185">Reference proteome</keyword>
<gene>
    <name evidence="3" type="ORF">KP79_PYT24821</name>
</gene>
<evidence type="ECO:0000256" key="1">
    <source>
        <dbReference type="ARBA" id="ARBA00005472"/>
    </source>
</evidence>
<dbReference type="InterPro" id="IPR007062">
    <property type="entry name" value="PPI-2"/>
</dbReference>
<protein>
    <submittedName>
        <fullName evidence="3">Protein phosphatase inhibitor 2</fullName>
    </submittedName>
</protein>
<feature type="compositionally biased region" description="Basic and acidic residues" evidence="2">
    <location>
        <begin position="44"/>
        <end position="57"/>
    </location>
</feature>
<dbReference type="EMBL" id="NEDP02081513">
    <property type="protein sequence ID" value="OWF34574.1"/>
    <property type="molecule type" value="Genomic_DNA"/>
</dbReference>
<dbReference type="Pfam" id="PF04979">
    <property type="entry name" value="IPP-2"/>
    <property type="match status" value="1"/>
</dbReference>
<dbReference type="AlphaFoldDB" id="A0A210PDM5"/>
<dbReference type="PANTHER" id="PTHR12398">
    <property type="entry name" value="PROTEIN PHOSPHATASE INHIBITOR"/>
    <property type="match status" value="1"/>
</dbReference>
<accession>A0A210PDM5</accession>
<dbReference type="GO" id="GO:0004864">
    <property type="term" value="F:protein phosphatase inhibitor activity"/>
    <property type="evidence" value="ECO:0007669"/>
    <property type="project" value="InterPro"/>
</dbReference>
<dbReference type="OrthoDB" id="551302at2759"/>
<evidence type="ECO:0000313" key="4">
    <source>
        <dbReference type="Proteomes" id="UP000242188"/>
    </source>
</evidence>
<name>A0A210PDM5_MIZYE</name>
<evidence type="ECO:0000313" key="3">
    <source>
        <dbReference type="EMBL" id="OWF34574.1"/>
    </source>
</evidence>
<dbReference type="STRING" id="6573.A0A210PDM5"/>
<feature type="compositionally biased region" description="Acidic residues" evidence="2">
    <location>
        <begin position="83"/>
        <end position="94"/>
    </location>
</feature>
<dbReference type="PANTHER" id="PTHR12398:SF20">
    <property type="entry name" value="PROTEIN PHOSPHATASE 1 REGULATORY INHIBITOR SUBUNIT 2"/>
    <property type="match status" value="1"/>
</dbReference>
<organism evidence="3 4">
    <name type="scientific">Mizuhopecten yessoensis</name>
    <name type="common">Japanese scallop</name>
    <name type="synonym">Patinopecten yessoensis</name>
    <dbReference type="NCBI Taxonomy" id="6573"/>
    <lineage>
        <taxon>Eukaryota</taxon>
        <taxon>Metazoa</taxon>
        <taxon>Spiralia</taxon>
        <taxon>Lophotrochozoa</taxon>
        <taxon>Mollusca</taxon>
        <taxon>Bivalvia</taxon>
        <taxon>Autobranchia</taxon>
        <taxon>Pteriomorphia</taxon>
        <taxon>Pectinida</taxon>
        <taxon>Pectinoidea</taxon>
        <taxon>Pectinidae</taxon>
        <taxon>Mizuhopecten</taxon>
    </lineage>
</organism>
<reference evidence="3 4" key="1">
    <citation type="journal article" date="2017" name="Nat. Ecol. Evol.">
        <title>Scallop genome provides insights into evolution of bilaterian karyotype and development.</title>
        <authorList>
            <person name="Wang S."/>
            <person name="Zhang J."/>
            <person name="Jiao W."/>
            <person name="Li J."/>
            <person name="Xun X."/>
            <person name="Sun Y."/>
            <person name="Guo X."/>
            <person name="Huan P."/>
            <person name="Dong B."/>
            <person name="Zhang L."/>
            <person name="Hu X."/>
            <person name="Sun X."/>
            <person name="Wang J."/>
            <person name="Zhao C."/>
            <person name="Wang Y."/>
            <person name="Wang D."/>
            <person name="Huang X."/>
            <person name="Wang R."/>
            <person name="Lv J."/>
            <person name="Li Y."/>
            <person name="Zhang Z."/>
            <person name="Liu B."/>
            <person name="Lu W."/>
            <person name="Hui Y."/>
            <person name="Liang J."/>
            <person name="Zhou Z."/>
            <person name="Hou R."/>
            <person name="Li X."/>
            <person name="Liu Y."/>
            <person name="Li H."/>
            <person name="Ning X."/>
            <person name="Lin Y."/>
            <person name="Zhao L."/>
            <person name="Xing Q."/>
            <person name="Dou J."/>
            <person name="Li Y."/>
            <person name="Mao J."/>
            <person name="Guo H."/>
            <person name="Dou H."/>
            <person name="Li T."/>
            <person name="Mu C."/>
            <person name="Jiang W."/>
            <person name="Fu Q."/>
            <person name="Fu X."/>
            <person name="Miao Y."/>
            <person name="Liu J."/>
            <person name="Yu Q."/>
            <person name="Li R."/>
            <person name="Liao H."/>
            <person name="Li X."/>
            <person name="Kong Y."/>
            <person name="Jiang Z."/>
            <person name="Chourrout D."/>
            <person name="Li R."/>
            <person name="Bao Z."/>
        </authorList>
    </citation>
    <scope>NUCLEOTIDE SEQUENCE [LARGE SCALE GENOMIC DNA]</scope>
    <source>
        <strain evidence="3 4">PY_sf001</strain>
    </source>
</reference>